<protein>
    <submittedName>
        <fullName evidence="2">Uncharacterized protein</fullName>
    </submittedName>
</protein>
<dbReference type="Proteomes" id="UP001341840">
    <property type="component" value="Unassembled WGS sequence"/>
</dbReference>
<name>A0ABU6ZWL7_9FABA</name>
<evidence type="ECO:0000256" key="1">
    <source>
        <dbReference type="SAM" id="MobiDB-lite"/>
    </source>
</evidence>
<sequence>MEYVPVTYKGLNPDQKDTTNILVKIFSERILKPKSVLVNPSEAREAIVQMAGNEVTLERLRRLLRPSPSGTTPATSVPVPSTSVPPSNIQPASVSRIQAFLEGRGLE</sequence>
<keyword evidence="3" id="KW-1185">Reference proteome</keyword>
<proteinExistence type="predicted"/>
<organism evidence="2 3">
    <name type="scientific">Stylosanthes scabra</name>
    <dbReference type="NCBI Taxonomy" id="79078"/>
    <lineage>
        <taxon>Eukaryota</taxon>
        <taxon>Viridiplantae</taxon>
        <taxon>Streptophyta</taxon>
        <taxon>Embryophyta</taxon>
        <taxon>Tracheophyta</taxon>
        <taxon>Spermatophyta</taxon>
        <taxon>Magnoliopsida</taxon>
        <taxon>eudicotyledons</taxon>
        <taxon>Gunneridae</taxon>
        <taxon>Pentapetalae</taxon>
        <taxon>rosids</taxon>
        <taxon>fabids</taxon>
        <taxon>Fabales</taxon>
        <taxon>Fabaceae</taxon>
        <taxon>Papilionoideae</taxon>
        <taxon>50 kb inversion clade</taxon>
        <taxon>dalbergioids sensu lato</taxon>
        <taxon>Dalbergieae</taxon>
        <taxon>Pterocarpus clade</taxon>
        <taxon>Stylosanthes</taxon>
    </lineage>
</organism>
<accession>A0ABU6ZWL7</accession>
<evidence type="ECO:0000313" key="3">
    <source>
        <dbReference type="Proteomes" id="UP001341840"/>
    </source>
</evidence>
<feature type="region of interest" description="Disordered" evidence="1">
    <location>
        <begin position="64"/>
        <end position="91"/>
    </location>
</feature>
<dbReference type="EMBL" id="JASCZI010275149">
    <property type="protein sequence ID" value="MED6226379.1"/>
    <property type="molecule type" value="Genomic_DNA"/>
</dbReference>
<evidence type="ECO:0000313" key="2">
    <source>
        <dbReference type="EMBL" id="MED6226379.1"/>
    </source>
</evidence>
<reference evidence="2 3" key="1">
    <citation type="journal article" date="2023" name="Plants (Basel)">
        <title>Bridging the Gap: Combining Genomics and Transcriptomics Approaches to Understand Stylosanthes scabra, an Orphan Legume from the Brazilian Caatinga.</title>
        <authorList>
            <person name="Ferreira-Neto J.R.C."/>
            <person name="da Silva M.D."/>
            <person name="Binneck E."/>
            <person name="de Melo N.F."/>
            <person name="da Silva R.H."/>
            <person name="de Melo A.L.T.M."/>
            <person name="Pandolfi V."/>
            <person name="Bustamante F.O."/>
            <person name="Brasileiro-Vidal A.C."/>
            <person name="Benko-Iseppon A.M."/>
        </authorList>
    </citation>
    <scope>NUCLEOTIDE SEQUENCE [LARGE SCALE GENOMIC DNA]</scope>
    <source>
        <tissue evidence="2">Leaves</tissue>
    </source>
</reference>
<comment type="caution">
    <text evidence="2">The sequence shown here is derived from an EMBL/GenBank/DDBJ whole genome shotgun (WGS) entry which is preliminary data.</text>
</comment>
<feature type="compositionally biased region" description="Low complexity" evidence="1">
    <location>
        <begin position="65"/>
        <end position="87"/>
    </location>
</feature>
<gene>
    <name evidence="2" type="ORF">PIB30_103103</name>
</gene>